<evidence type="ECO:0000256" key="4">
    <source>
        <dbReference type="ARBA" id="ARBA00022958"/>
    </source>
</evidence>
<dbReference type="PROSITE" id="PS51201">
    <property type="entry name" value="RCK_N"/>
    <property type="match status" value="1"/>
</dbReference>
<dbReference type="InterPro" id="IPR036291">
    <property type="entry name" value="NAD(P)-bd_dom_sf"/>
</dbReference>
<evidence type="ECO:0000256" key="3">
    <source>
        <dbReference type="ARBA" id="ARBA00022538"/>
    </source>
</evidence>
<dbReference type="GO" id="GO:0005886">
    <property type="term" value="C:plasma membrane"/>
    <property type="evidence" value="ECO:0007669"/>
    <property type="project" value="InterPro"/>
</dbReference>
<dbReference type="PRINTS" id="PR00335">
    <property type="entry name" value="KUPTAKETRKA"/>
</dbReference>
<keyword evidence="2" id="KW-0813">Transport</keyword>
<feature type="region of interest" description="Disordered" evidence="7">
    <location>
        <begin position="221"/>
        <end position="244"/>
    </location>
</feature>
<dbReference type="Gene3D" id="3.40.50.720">
    <property type="entry name" value="NAD(P)-binding Rossmann-like Domain"/>
    <property type="match status" value="1"/>
</dbReference>
<dbReference type="PANTHER" id="PTHR43833">
    <property type="entry name" value="POTASSIUM CHANNEL PROTEIN 2-RELATED-RELATED"/>
    <property type="match status" value="1"/>
</dbReference>
<evidence type="ECO:0000313" key="11">
    <source>
        <dbReference type="Proteomes" id="UP001139502"/>
    </source>
</evidence>
<dbReference type="AlphaFoldDB" id="A0A9X2HGB6"/>
<evidence type="ECO:0000256" key="1">
    <source>
        <dbReference type="ARBA" id="ARBA00017378"/>
    </source>
</evidence>
<feature type="compositionally biased region" description="Low complexity" evidence="7">
    <location>
        <begin position="224"/>
        <end position="244"/>
    </location>
</feature>
<protein>
    <recommendedName>
        <fullName evidence="1">Trk system potassium uptake protein TrkA</fullName>
    </recommendedName>
</protein>
<dbReference type="InterPro" id="IPR036721">
    <property type="entry name" value="RCK_C_sf"/>
</dbReference>
<keyword evidence="5" id="KW-0520">NAD</keyword>
<dbReference type="GO" id="GO:0015079">
    <property type="term" value="F:potassium ion transmembrane transporter activity"/>
    <property type="evidence" value="ECO:0007669"/>
    <property type="project" value="InterPro"/>
</dbReference>
<evidence type="ECO:0000256" key="7">
    <source>
        <dbReference type="SAM" id="MobiDB-lite"/>
    </source>
</evidence>
<gene>
    <name evidence="10" type="ORF">NBM05_14495</name>
</gene>
<dbReference type="InterPro" id="IPR006036">
    <property type="entry name" value="K_uptake_TrkA"/>
</dbReference>
<evidence type="ECO:0000259" key="8">
    <source>
        <dbReference type="PROSITE" id="PS51201"/>
    </source>
</evidence>
<organism evidence="10 11">
    <name type="scientific">Rothia santali</name>
    <dbReference type="NCBI Taxonomy" id="2949643"/>
    <lineage>
        <taxon>Bacteria</taxon>
        <taxon>Bacillati</taxon>
        <taxon>Actinomycetota</taxon>
        <taxon>Actinomycetes</taxon>
        <taxon>Micrococcales</taxon>
        <taxon>Micrococcaceae</taxon>
        <taxon>Rothia</taxon>
    </lineage>
</organism>
<reference evidence="10" key="1">
    <citation type="submission" date="2022-06" db="EMBL/GenBank/DDBJ databases">
        <title>Rothia sp. isolated from sandalwood seedling.</title>
        <authorList>
            <person name="Tuikhar N."/>
            <person name="Kirdat K."/>
            <person name="Thorat V."/>
            <person name="Swetha P."/>
            <person name="Padma S."/>
            <person name="Sundararaj R."/>
            <person name="Yadav A."/>
        </authorList>
    </citation>
    <scope>NUCLEOTIDE SEQUENCE</scope>
    <source>
        <strain evidence="10">AR01</strain>
    </source>
</reference>
<keyword evidence="6" id="KW-0406">Ion transport</keyword>
<dbReference type="SUPFAM" id="SSF51735">
    <property type="entry name" value="NAD(P)-binding Rossmann-fold domains"/>
    <property type="match status" value="1"/>
</dbReference>
<dbReference type="PANTHER" id="PTHR43833:SF5">
    <property type="entry name" value="TRK SYSTEM POTASSIUM UPTAKE PROTEIN TRKA"/>
    <property type="match status" value="1"/>
</dbReference>
<dbReference type="Pfam" id="PF02080">
    <property type="entry name" value="TrkA_C"/>
    <property type="match status" value="1"/>
</dbReference>
<accession>A0A9X2HGB6</accession>
<comment type="caution">
    <text evidence="10">The sequence shown here is derived from an EMBL/GenBank/DDBJ whole genome shotgun (WGS) entry which is preliminary data.</text>
</comment>
<proteinExistence type="predicted"/>
<name>A0A9X2HGB6_9MICC</name>
<dbReference type="PROSITE" id="PS51202">
    <property type="entry name" value="RCK_C"/>
    <property type="match status" value="1"/>
</dbReference>
<dbReference type="EMBL" id="JANAFB010000058">
    <property type="protein sequence ID" value="MCP3427182.1"/>
    <property type="molecule type" value="Genomic_DNA"/>
</dbReference>
<evidence type="ECO:0000313" key="10">
    <source>
        <dbReference type="EMBL" id="MCP3427182.1"/>
    </source>
</evidence>
<dbReference type="Gene3D" id="3.30.70.1450">
    <property type="entry name" value="Regulator of K+ conductance, C-terminal domain"/>
    <property type="match status" value="1"/>
</dbReference>
<dbReference type="SUPFAM" id="SSF116726">
    <property type="entry name" value="TrkA C-terminal domain-like"/>
    <property type="match status" value="1"/>
</dbReference>
<dbReference type="Pfam" id="PF02254">
    <property type="entry name" value="TrkA_N"/>
    <property type="match status" value="1"/>
</dbReference>
<sequence length="244" mass="25975">MRVLIVGAGSVGSSIARELLSHGHRVTVMDQKPESIGRSELGGAEWLVGDACELSELKRAEPHRADVVVAATGDDKTNLVVSLLSRSEFGVPRTVGRVNNPRNEWLFDDSWGVDVAVSTPRLMTALVEEAVEVGDVVRLLSLQAGGATLSEYTVPEDHALAGETVGSVPWPEESTLVAILRDGVPIPPSRDDVLEEGDELFFITTLRGEEALQLLMNRSDRRAGGSAADAGEAASQEAAQGQEL</sequence>
<dbReference type="RefSeq" id="WP_254168908.1">
    <property type="nucleotide sequence ID" value="NZ_JANAFB010000058.1"/>
</dbReference>
<evidence type="ECO:0000256" key="5">
    <source>
        <dbReference type="ARBA" id="ARBA00023027"/>
    </source>
</evidence>
<keyword evidence="3" id="KW-0633">Potassium transport</keyword>
<dbReference type="Proteomes" id="UP001139502">
    <property type="component" value="Unassembled WGS sequence"/>
</dbReference>
<feature type="domain" description="RCK N-terminal" evidence="8">
    <location>
        <begin position="1"/>
        <end position="117"/>
    </location>
</feature>
<evidence type="ECO:0000256" key="6">
    <source>
        <dbReference type="ARBA" id="ARBA00023065"/>
    </source>
</evidence>
<evidence type="ECO:0000259" key="9">
    <source>
        <dbReference type="PROSITE" id="PS51202"/>
    </source>
</evidence>
<dbReference type="InterPro" id="IPR050721">
    <property type="entry name" value="Trk_Ktr_HKT_K-transport"/>
</dbReference>
<dbReference type="InterPro" id="IPR003148">
    <property type="entry name" value="RCK_N"/>
</dbReference>
<evidence type="ECO:0000256" key="2">
    <source>
        <dbReference type="ARBA" id="ARBA00022448"/>
    </source>
</evidence>
<feature type="domain" description="RCK C-terminal" evidence="9">
    <location>
        <begin position="137"/>
        <end position="218"/>
    </location>
</feature>
<dbReference type="InterPro" id="IPR006037">
    <property type="entry name" value="RCK_C"/>
</dbReference>
<keyword evidence="4" id="KW-0630">Potassium</keyword>
<keyword evidence="11" id="KW-1185">Reference proteome</keyword>